<comment type="subunit">
    <text evidence="4">Homodimer; the beta-strands of each monomer intercalate to form a hydrophobic core, while the alpha-helices form wings that extend away from the core.</text>
</comment>
<dbReference type="Gene3D" id="2.60.40.4380">
    <property type="entry name" value="Translational regulator CsrA"/>
    <property type="match status" value="1"/>
</dbReference>
<dbReference type="Pfam" id="PF02599">
    <property type="entry name" value="CsrA"/>
    <property type="match status" value="1"/>
</dbReference>
<evidence type="ECO:0000256" key="2">
    <source>
        <dbReference type="ARBA" id="ARBA00022845"/>
    </source>
</evidence>
<dbReference type="GO" id="GO:0006402">
    <property type="term" value="P:mRNA catabolic process"/>
    <property type="evidence" value="ECO:0007669"/>
    <property type="project" value="InterPro"/>
</dbReference>
<dbReference type="HAMAP" id="MF_00167">
    <property type="entry name" value="CsrA"/>
    <property type="match status" value="1"/>
</dbReference>
<evidence type="ECO:0000313" key="5">
    <source>
        <dbReference type="EMBL" id="KAB1440254.1"/>
    </source>
</evidence>
<dbReference type="EMBL" id="WAIE01000007">
    <property type="protein sequence ID" value="KAB1440254.1"/>
    <property type="molecule type" value="Genomic_DNA"/>
</dbReference>
<comment type="function">
    <text evidence="4">A translational regulator that binds mRNA to regulate translation initiation and/or mRNA stability. Usually binds in the 5'-UTR at or near the Shine-Dalgarno sequence preventing ribosome-binding, thus repressing translation. Its main target seems to be the major flagellin gene, while its function is anatagonized by FliW.</text>
</comment>
<dbReference type="PANTHER" id="PTHR34984">
    <property type="entry name" value="CARBON STORAGE REGULATOR"/>
    <property type="match status" value="1"/>
</dbReference>
<keyword evidence="4" id="KW-1005">Bacterial flagellum biogenesis</keyword>
<dbReference type="OrthoDB" id="9809061at2"/>
<dbReference type="GO" id="GO:1902208">
    <property type="term" value="P:regulation of bacterial-type flagellum assembly"/>
    <property type="evidence" value="ECO:0007669"/>
    <property type="project" value="UniProtKB-UniRule"/>
</dbReference>
<keyword evidence="4" id="KW-0678">Repressor</keyword>
<dbReference type="GO" id="GO:0048027">
    <property type="term" value="F:mRNA 5'-UTR binding"/>
    <property type="evidence" value="ECO:0007669"/>
    <property type="project" value="UniProtKB-UniRule"/>
</dbReference>
<accession>A0A6N6MXW4</accession>
<evidence type="ECO:0000256" key="4">
    <source>
        <dbReference type="HAMAP-Rule" id="MF_00167"/>
    </source>
</evidence>
<dbReference type="NCBIfam" id="NF002469">
    <property type="entry name" value="PRK01712.1"/>
    <property type="match status" value="1"/>
</dbReference>
<protein>
    <recommendedName>
        <fullName evidence="4">Translational regulator CsrA</fullName>
    </recommendedName>
</protein>
<sequence length="79" mass="9088">MLILTRKPGESLYLGDNIKLKILNIQGKQIKIGLDVPDDMTVYREEVYLKIKEQNRQALESSQQDLLAAATLWLEKESK</sequence>
<dbReference type="GO" id="GO:0044781">
    <property type="term" value="P:bacterial-type flagellum organization"/>
    <property type="evidence" value="ECO:0007669"/>
    <property type="project" value="UniProtKB-KW"/>
</dbReference>
<reference evidence="5 6" key="1">
    <citation type="journal article" date="2017" name="Int. J. Syst. Evol. Microbiol.">
        <title>Desulfovibrio senegalensis sp. nov., a mesophilic sulfate reducer isolated from marine sediment.</title>
        <authorList>
            <person name="Thioye A."/>
            <person name="Gam Z.B.A."/>
            <person name="Mbengue M."/>
            <person name="Cayol J.L."/>
            <person name="Joseph-Bartoli M."/>
            <person name="Toure-Kane C."/>
            <person name="Labat M."/>
        </authorList>
    </citation>
    <scope>NUCLEOTIDE SEQUENCE [LARGE SCALE GENOMIC DNA]</scope>
    <source>
        <strain evidence="5 6">DSM 101509</strain>
    </source>
</reference>
<dbReference type="AlphaFoldDB" id="A0A6N6MXW4"/>
<organism evidence="5 6">
    <name type="scientific">Pseudodesulfovibrio senegalensis</name>
    <dbReference type="NCBI Taxonomy" id="1721087"/>
    <lineage>
        <taxon>Bacteria</taxon>
        <taxon>Pseudomonadati</taxon>
        <taxon>Thermodesulfobacteriota</taxon>
        <taxon>Desulfovibrionia</taxon>
        <taxon>Desulfovibrionales</taxon>
        <taxon>Desulfovibrionaceae</taxon>
    </lineage>
</organism>
<name>A0A6N6MXW4_9BACT</name>
<keyword evidence="3 4" id="KW-0694">RNA-binding</keyword>
<evidence type="ECO:0000313" key="6">
    <source>
        <dbReference type="Proteomes" id="UP000438699"/>
    </source>
</evidence>
<evidence type="ECO:0000256" key="1">
    <source>
        <dbReference type="ARBA" id="ARBA00022490"/>
    </source>
</evidence>
<gene>
    <name evidence="4 5" type="primary">csrA</name>
    <name evidence="5" type="ORF">F8A88_13445</name>
</gene>
<dbReference type="InterPro" id="IPR036107">
    <property type="entry name" value="CsrA_sf"/>
</dbReference>
<dbReference type="GO" id="GO:0005829">
    <property type="term" value="C:cytosol"/>
    <property type="evidence" value="ECO:0007669"/>
    <property type="project" value="TreeGrafter"/>
</dbReference>
<dbReference type="RefSeq" id="WP_151151695.1">
    <property type="nucleotide sequence ID" value="NZ_WAIE01000007.1"/>
</dbReference>
<dbReference type="InterPro" id="IPR003751">
    <property type="entry name" value="CsrA"/>
</dbReference>
<dbReference type="GO" id="GO:0006109">
    <property type="term" value="P:regulation of carbohydrate metabolic process"/>
    <property type="evidence" value="ECO:0007669"/>
    <property type="project" value="InterPro"/>
</dbReference>
<dbReference type="SUPFAM" id="SSF117130">
    <property type="entry name" value="CsrA-like"/>
    <property type="match status" value="1"/>
</dbReference>
<comment type="subcellular location">
    <subcellularLocation>
        <location evidence="4">Cytoplasm</location>
    </subcellularLocation>
</comment>
<dbReference type="PANTHER" id="PTHR34984:SF1">
    <property type="entry name" value="CARBON STORAGE REGULATOR"/>
    <property type="match status" value="1"/>
</dbReference>
<comment type="similarity">
    <text evidence="4">Belongs to the CsrA/RsmA family.</text>
</comment>
<keyword evidence="6" id="KW-1185">Reference proteome</keyword>
<keyword evidence="1 4" id="KW-0963">Cytoplasm</keyword>
<comment type="caution">
    <text evidence="5">The sequence shown here is derived from an EMBL/GenBank/DDBJ whole genome shotgun (WGS) entry which is preliminary data.</text>
</comment>
<evidence type="ECO:0000256" key="3">
    <source>
        <dbReference type="ARBA" id="ARBA00022884"/>
    </source>
</evidence>
<dbReference type="GO" id="GO:0045947">
    <property type="term" value="P:negative regulation of translational initiation"/>
    <property type="evidence" value="ECO:0007669"/>
    <property type="project" value="UniProtKB-UniRule"/>
</dbReference>
<proteinExistence type="inferred from homology"/>
<dbReference type="Proteomes" id="UP000438699">
    <property type="component" value="Unassembled WGS sequence"/>
</dbReference>
<dbReference type="NCBIfam" id="TIGR00202">
    <property type="entry name" value="csrA"/>
    <property type="match status" value="1"/>
</dbReference>
<keyword evidence="2 4" id="KW-0810">Translation regulation</keyword>